<protein>
    <recommendedName>
        <fullName evidence="1">HEPN/Toprim N-terminal domain-containing protein</fullName>
    </recommendedName>
</protein>
<sequence>MGTEITLDIAGISIDWAKNHPGNDHGSLFHKDDLGYFVSDQTDDDVDENVEGASFAEQAAFVRTLKDALPRLDLLGFTIETVRREYILSARNWYLERKELAKEFSDDGLFPKPVRPFRFVEFLDFIREIKISELSDTFISSIDHEDSEIMGRFSDESLKLRIPNYDPTDTNAWSELSYFGSLIGFLHPYAILRLLAENTDNHSAPIVWQFGPLVENGWADAADFVGGPKREQTFLIATEGSSDTKILKRAIEILKPEVADFFNFIDVTESHPFPGTGNLVRFASGLAKIDIQNKTIFLLDNDAEGLSALSKINEMKLPQNMRVIKLPDRDCFQHFSTIGPEGEATADINGRAAAIECYLDLTAKGLPVPRVRWSIYKEDIGGYQGALEQKDAFAKKFFKAAVKDDNYDLSGLSALLEHLLDACTEMAFSLRCDG</sequence>
<evidence type="ECO:0000313" key="3">
    <source>
        <dbReference type="Proteomes" id="UP000322084"/>
    </source>
</evidence>
<evidence type="ECO:0000313" key="2">
    <source>
        <dbReference type="EMBL" id="GEQ98152.1"/>
    </source>
</evidence>
<dbReference type="Proteomes" id="UP000322084">
    <property type="component" value="Unassembled WGS sequence"/>
</dbReference>
<organism evidence="2 3">
    <name type="scientific">Iodidimonas gelatinilytica</name>
    <dbReference type="NCBI Taxonomy" id="1236966"/>
    <lineage>
        <taxon>Bacteria</taxon>
        <taxon>Pseudomonadati</taxon>
        <taxon>Pseudomonadota</taxon>
        <taxon>Alphaproteobacteria</taxon>
        <taxon>Iodidimonadales</taxon>
        <taxon>Iodidimonadaceae</taxon>
        <taxon>Iodidimonas</taxon>
    </lineage>
</organism>
<dbReference type="RefSeq" id="WP_150000505.1">
    <property type="nucleotide sequence ID" value="NZ_BKCL01000005.1"/>
</dbReference>
<dbReference type="InterPro" id="IPR041487">
    <property type="entry name" value="HEPN/Toprim-NTD1"/>
</dbReference>
<dbReference type="EMBL" id="BKCL01000005">
    <property type="protein sequence ID" value="GEQ98152.1"/>
    <property type="molecule type" value="Genomic_DNA"/>
</dbReference>
<gene>
    <name evidence="2" type="ORF">JCM17844_17890</name>
</gene>
<comment type="caution">
    <text evidence="2">The sequence shown here is derived from an EMBL/GenBank/DDBJ whole genome shotgun (WGS) entry which is preliminary data.</text>
</comment>
<accession>A0A5A7MQ48</accession>
<name>A0A5A7MQ48_9PROT</name>
<dbReference type="Pfam" id="PF18871">
    <property type="entry name" value="HEPN_Toprim_N"/>
    <property type="match status" value="1"/>
</dbReference>
<feature type="domain" description="HEPN/Toprim N-terminal" evidence="1">
    <location>
        <begin position="1"/>
        <end position="229"/>
    </location>
</feature>
<dbReference type="AlphaFoldDB" id="A0A5A7MQ48"/>
<evidence type="ECO:0000259" key="1">
    <source>
        <dbReference type="Pfam" id="PF18871"/>
    </source>
</evidence>
<proteinExistence type="predicted"/>
<reference evidence="2 3" key="1">
    <citation type="submission" date="2019-09" db="EMBL/GenBank/DDBJ databases">
        <title>NBRP : Genome information of microbial organism related human and environment.</title>
        <authorList>
            <person name="Hattori M."/>
            <person name="Oshima K."/>
            <person name="Inaba H."/>
            <person name="Suda W."/>
            <person name="Sakamoto M."/>
            <person name="Iino T."/>
            <person name="Kitahara M."/>
            <person name="Oshida Y."/>
            <person name="Iida T."/>
            <person name="Kudo T."/>
            <person name="Itoh T."/>
            <person name="Ohkuma M."/>
        </authorList>
    </citation>
    <scope>NUCLEOTIDE SEQUENCE [LARGE SCALE GENOMIC DNA]</scope>
    <source>
        <strain evidence="2 3">Hi-2</strain>
    </source>
</reference>